<dbReference type="NCBIfam" id="TIGR00414">
    <property type="entry name" value="serS"/>
    <property type="match status" value="1"/>
</dbReference>
<keyword evidence="4 12" id="KW-0963">Cytoplasm</keyword>
<gene>
    <name evidence="12" type="primary">serS</name>
    <name evidence="17" type="ORF">DHM44_10960</name>
</gene>
<feature type="binding site" evidence="12 14">
    <location>
        <begin position="347"/>
        <end position="350"/>
    </location>
    <ligand>
        <name>ATP</name>
        <dbReference type="ChEBI" id="CHEBI:30616"/>
    </ligand>
</feature>
<evidence type="ECO:0000256" key="1">
    <source>
        <dbReference type="ARBA" id="ARBA00004496"/>
    </source>
</evidence>
<comment type="similarity">
    <text evidence="3 12">Belongs to the class-II aminoacyl-tRNA synthetase family. Type-1 seryl-tRNA synthetase subfamily.</text>
</comment>
<dbReference type="GO" id="GO:0006434">
    <property type="term" value="P:seryl-tRNA aminoacylation"/>
    <property type="evidence" value="ECO:0007669"/>
    <property type="project" value="UniProtKB-UniRule"/>
</dbReference>
<evidence type="ECO:0000256" key="9">
    <source>
        <dbReference type="ARBA" id="ARBA00023146"/>
    </source>
</evidence>
<evidence type="ECO:0000256" key="12">
    <source>
        <dbReference type="HAMAP-Rule" id="MF_00176"/>
    </source>
</evidence>
<dbReference type="Proteomes" id="UP000262325">
    <property type="component" value="Unassembled WGS sequence"/>
</dbReference>
<feature type="binding site" evidence="12 13">
    <location>
        <position position="283"/>
    </location>
    <ligand>
        <name>L-serine</name>
        <dbReference type="ChEBI" id="CHEBI:33384"/>
    </ligand>
</feature>
<feature type="coiled-coil region" evidence="15">
    <location>
        <begin position="37"/>
        <end position="88"/>
    </location>
</feature>
<dbReference type="RefSeq" id="WP_273264754.1">
    <property type="nucleotide sequence ID" value="NZ_JAAZVV010000005.1"/>
</dbReference>
<evidence type="ECO:0000256" key="7">
    <source>
        <dbReference type="ARBA" id="ARBA00022840"/>
    </source>
</evidence>
<dbReference type="SUPFAM" id="SSF46589">
    <property type="entry name" value="tRNA-binding arm"/>
    <property type="match status" value="1"/>
</dbReference>
<evidence type="ECO:0000256" key="14">
    <source>
        <dbReference type="PIRSR" id="PIRSR001529-2"/>
    </source>
</evidence>
<dbReference type="GO" id="GO:0016260">
    <property type="term" value="P:selenocysteine biosynthetic process"/>
    <property type="evidence" value="ECO:0007669"/>
    <property type="project" value="UniProtKB-UniRule"/>
</dbReference>
<dbReference type="InterPro" id="IPR002317">
    <property type="entry name" value="Ser-tRNA-ligase_type_1"/>
</dbReference>
<evidence type="ECO:0000256" key="3">
    <source>
        <dbReference type="ARBA" id="ARBA00010728"/>
    </source>
</evidence>
<dbReference type="InterPro" id="IPR033729">
    <property type="entry name" value="SerRS_core"/>
</dbReference>
<comment type="domain">
    <text evidence="12">Consists of two distinct domains, a catalytic core and a N-terminal extension that is involved in tRNA binding.</text>
</comment>
<evidence type="ECO:0000256" key="6">
    <source>
        <dbReference type="ARBA" id="ARBA00022741"/>
    </source>
</evidence>
<comment type="subcellular location">
    <subcellularLocation>
        <location evidence="1 12">Cytoplasm</location>
    </subcellularLocation>
</comment>
<evidence type="ECO:0000256" key="5">
    <source>
        <dbReference type="ARBA" id="ARBA00022598"/>
    </source>
</evidence>
<dbReference type="InterPro" id="IPR045864">
    <property type="entry name" value="aa-tRNA-synth_II/BPL/LPL"/>
</dbReference>
<organism evidence="17 18">
    <name type="scientific">Flexistipes sinusarabici</name>
    <dbReference type="NCBI Taxonomy" id="2352"/>
    <lineage>
        <taxon>Bacteria</taxon>
        <taxon>Pseudomonadati</taxon>
        <taxon>Deferribacterota</taxon>
        <taxon>Deferribacteres</taxon>
        <taxon>Deferribacterales</taxon>
        <taxon>Flexistipitaceae</taxon>
        <taxon>Flexistipes</taxon>
    </lineage>
</organism>
<proteinExistence type="inferred from homology"/>
<protein>
    <recommendedName>
        <fullName evidence="12">Serine--tRNA ligase</fullName>
        <ecNumber evidence="12">6.1.1.11</ecNumber>
    </recommendedName>
    <alternativeName>
        <fullName evidence="12">Seryl-tRNA synthetase</fullName>
        <shortName evidence="12">SerRS</shortName>
    </alternativeName>
    <alternativeName>
        <fullName evidence="12">Seryl-tRNA(Ser/Sec) synthetase</fullName>
    </alternativeName>
</protein>
<keyword evidence="6 12" id="KW-0547">Nucleotide-binding</keyword>
<keyword evidence="15" id="KW-0175">Coiled coil</keyword>
<keyword evidence="5 12" id="KW-0436">Ligase</keyword>
<comment type="caution">
    <text evidence="17">The sequence shown here is derived from an EMBL/GenBank/DDBJ whole genome shotgun (WGS) entry which is preliminary data.</text>
</comment>
<accession>A0A3D5QEB3</accession>
<dbReference type="AlphaFoldDB" id="A0A3D5QEB3"/>
<evidence type="ECO:0000313" key="17">
    <source>
        <dbReference type="EMBL" id="HCW94186.1"/>
    </source>
</evidence>
<dbReference type="Pfam" id="PF02403">
    <property type="entry name" value="Seryl_tRNA_N"/>
    <property type="match status" value="1"/>
</dbReference>
<dbReference type="SUPFAM" id="SSF55681">
    <property type="entry name" value="Class II aaRS and biotin synthetases"/>
    <property type="match status" value="1"/>
</dbReference>
<dbReference type="GO" id="GO:0004828">
    <property type="term" value="F:serine-tRNA ligase activity"/>
    <property type="evidence" value="ECO:0007669"/>
    <property type="project" value="UniProtKB-UniRule"/>
</dbReference>
<comment type="subunit">
    <text evidence="12">Homodimer. The tRNA molecule binds across the dimer.</text>
</comment>
<evidence type="ECO:0000256" key="8">
    <source>
        <dbReference type="ARBA" id="ARBA00022917"/>
    </source>
</evidence>
<keyword evidence="7 12" id="KW-0067">ATP-binding</keyword>
<dbReference type="GO" id="GO:0005524">
    <property type="term" value="F:ATP binding"/>
    <property type="evidence" value="ECO:0007669"/>
    <property type="project" value="UniProtKB-UniRule"/>
</dbReference>
<dbReference type="EC" id="6.1.1.11" evidence="12"/>
<comment type="function">
    <text evidence="12">Catalyzes the attachment of serine to tRNA(Ser). Is also able to aminoacylate tRNA(Sec) with serine, to form the misacylated tRNA L-seryl-tRNA(Sec), which will be further converted into selenocysteinyl-tRNA(Sec).</text>
</comment>
<evidence type="ECO:0000256" key="11">
    <source>
        <dbReference type="ARBA" id="ARBA00048823"/>
    </source>
</evidence>
<evidence type="ECO:0000313" key="18">
    <source>
        <dbReference type="Proteomes" id="UP000262325"/>
    </source>
</evidence>
<dbReference type="InterPro" id="IPR002314">
    <property type="entry name" value="aa-tRNA-synt_IIb"/>
</dbReference>
<dbReference type="InterPro" id="IPR042103">
    <property type="entry name" value="SerRS_1_N_sf"/>
</dbReference>
<name>A0A3D5QEB3_FLESI</name>
<dbReference type="PROSITE" id="PS50862">
    <property type="entry name" value="AA_TRNA_LIGASE_II"/>
    <property type="match status" value="1"/>
</dbReference>
<dbReference type="Gene3D" id="3.30.930.10">
    <property type="entry name" value="Bira Bifunctional Protein, Domain 2"/>
    <property type="match status" value="1"/>
</dbReference>
<evidence type="ECO:0000259" key="16">
    <source>
        <dbReference type="PROSITE" id="PS50862"/>
    </source>
</evidence>
<evidence type="ECO:0000256" key="4">
    <source>
        <dbReference type="ARBA" id="ARBA00022490"/>
    </source>
</evidence>
<feature type="binding site" evidence="12">
    <location>
        <begin position="229"/>
        <end position="231"/>
    </location>
    <ligand>
        <name>L-serine</name>
        <dbReference type="ChEBI" id="CHEBI:33384"/>
    </ligand>
</feature>
<dbReference type="PANTHER" id="PTHR43697">
    <property type="entry name" value="SERYL-TRNA SYNTHETASE"/>
    <property type="match status" value="1"/>
</dbReference>
<reference evidence="17 18" key="1">
    <citation type="journal article" date="2018" name="Nat. Biotechnol.">
        <title>A standardized bacterial taxonomy based on genome phylogeny substantially revises the tree of life.</title>
        <authorList>
            <person name="Parks D.H."/>
            <person name="Chuvochina M."/>
            <person name="Waite D.W."/>
            <person name="Rinke C."/>
            <person name="Skarshewski A."/>
            <person name="Chaumeil P.A."/>
            <person name="Hugenholtz P."/>
        </authorList>
    </citation>
    <scope>NUCLEOTIDE SEQUENCE [LARGE SCALE GENOMIC DNA]</scope>
    <source>
        <strain evidence="17">UBA8672</strain>
    </source>
</reference>
<feature type="binding site" evidence="12">
    <location>
        <position position="383"/>
    </location>
    <ligand>
        <name>L-serine</name>
        <dbReference type="ChEBI" id="CHEBI:33384"/>
    </ligand>
</feature>
<keyword evidence="8 12" id="KW-0648">Protein biosynthesis</keyword>
<comment type="catalytic activity">
    <reaction evidence="10 12">
        <text>tRNA(Sec) + L-serine + ATP = L-seryl-tRNA(Sec) + AMP + diphosphate + H(+)</text>
        <dbReference type="Rhea" id="RHEA:42580"/>
        <dbReference type="Rhea" id="RHEA-COMP:9742"/>
        <dbReference type="Rhea" id="RHEA-COMP:10128"/>
        <dbReference type="ChEBI" id="CHEBI:15378"/>
        <dbReference type="ChEBI" id="CHEBI:30616"/>
        <dbReference type="ChEBI" id="CHEBI:33019"/>
        <dbReference type="ChEBI" id="CHEBI:33384"/>
        <dbReference type="ChEBI" id="CHEBI:78442"/>
        <dbReference type="ChEBI" id="CHEBI:78533"/>
        <dbReference type="ChEBI" id="CHEBI:456215"/>
        <dbReference type="EC" id="6.1.1.11"/>
    </reaction>
</comment>
<evidence type="ECO:0000256" key="2">
    <source>
        <dbReference type="ARBA" id="ARBA00005045"/>
    </source>
</evidence>
<dbReference type="EMBL" id="DPPF01000232">
    <property type="protein sequence ID" value="HCW94186.1"/>
    <property type="molecule type" value="Genomic_DNA"/>
</dbReference>
<dbReference type="Gene3D" id="1.10.287.40">
    <property type="entry name" value="Serine-tRNA synthetase, tRNA binding domain"/>
    <property type="match status" value="1"/>
</dbReference>
<keyword evidence="9 12" id="KW-0030">Aminoacyl-tRNA synthetase</keyword>
<sequence>MLDLKFIVKNPDTVKENLRKRGEEIDVDEIVVLDGQRREIIQRVESLKKERNEVSKQIGELKRRNEDISEITRKMKKVSNDIAAYDSEMKSVETAIKNKLLRIPNLLSEKTPVGADDTENVVDHEWGEKPDFDFEAKPHWEIAEDLNLVDFTRGAKIAQSRFSVYTGLGAKMERALINFMLDEQTSNGYTEVIPPFLVNAETMQGTGQLPKFENDLFKCERDGLYLIPTAEVPLTNIYASEILMDEELPVKMTAYTPCFRREAGAHGQDTRGLIRQHQFNKVELVKIVKPEDSVKELELLLSDAEGILKKLNLPYRVVKLCSGDVGFSAAFTYDIEVWLPGQECYREISSCSTFTDFQARRAGIRYKSKGEKGTHFPYTLNGSGLAVGRTFLAILENYQQSDGSIVVPEALRPYMNGLGELR</sequence>
<dbReference type="InterPro" id="IPR006195">
    <property type="entry name" value="aa-tRNA-synth_II"/>
</dbReference>
<feature type="binding site" evidence="13">
    <location>
        <position position="381"/>
    </location>
    <ligand>
        <name>L-serine</name>
        <dbReference type="ChEBI" id="CHEBI:33384"/>
    </ligand>
</feature>
<comment type="pathway">
    <text evidence="2 12">Aminoacyl-tRNA biosynthesis; selenocysteinyl-tRNA(Sec) biosynthesis; L-seryl-tRNA(Sec) from L-serine and tRNA(Sec): step 1/1.</text>
</comment>
<feature type="binding site" evidence="13">
    <location>
        <position position="229"/>
    </location>
    <ligand>
        <name>L-serine</name>
        <dbReference type="ChEBI" id="CHEBI:33384"/>
    </ligand>
</feature>
<dbReference type="InterPro" id="IPR010978">
    <property type="entry name" value="tRNA-bd_arm"/>
</dbReference>
<dbReference type="Pfam" id="PF00587">
    <property type="entry name" value="tRNA-synt_2b"/>
    <property type="match status" value="1"/>
</dbReference>
<dbReference type="InterPro" id="IPR015866">
    <property type="entry name" value="Ser-tRNA-synth_1_N"/>
</dbReference>
<feature type="binding site" evidence="13">
    <location>
        <position position="260"/>
    </location>
    <ligand>
        <name>L-serine</name>
        <dbReference type="ChEBI" id="CHEBI:33384"/>
    </ligand>
</feature>
<evidence type="ECO:0000256" key="15">
    <source>
        <dbReference type="SAM" id="Coils"/>
    </source>
</evidence>
<dbReference type="PANTHER" id="PTHR43697:SF1">
    <property type="entry name" value="SERINE--TRNA LIGASE"/>
    <property type="match status" value="1"/>
</dbReference>
<dbReference type="UniPathway" id="UPA00906">
    <property type="reaction ID" value="UER00895"/>
</dbReference>
<dbReference type="HAMAP" id="MF_00176">
    <property type="entry name" value="Ser_tRNA_synth_type1"/>
    <property type="match status" value="1"/>
</dbReference>
<dbReference type="CDD" id="cd00770">
    <property type="entry name" value="SerRS_core"/>
    <property type="match status" value="1"/>
</dbReference>
<evidence type="ECO:0000256" key="13">
    <source>
        <dbReference type="PIRSR" id="PIRSR001529-1"/>
    </source>
</evidence>
<evidence type="ECO:0000256" key="10">
    <source>
        <dbReference type="ARBA" id="ARBA00047929"/>
    </source>
</evidence>
<comment type="caution">
    <text evidence="12">Lacks conserved residue(s) required for the propagation of feature annotation.</text>
</comment>
<dbReference type="PIRSF" id="PIRSF001529">
    <property type="entry name" value="Ser-tRNA-synth_IIa"/>
    <property type="match status" value="1"/>
</dbReference>
<feature type="domain" description="Aminoacyl-transfer RNA synthetases class-II family profile" evidence="16">
    <location>
        <begin position="171"/>
        <end position="408"/>
    </location>
</feature>
<dbReference type="GO" id="GO:0005737">
    <property type="term" value="C:cytoplasm"/>
    <property type="evidence" value="ECO:0007669"/>
    <property type="project" value="UniProtKB-SubCell"/>
</dbReference>
<dbReference type="PRINTS" id="PR00981">
    <property type="entry name" value="TRNASYNTHSER"/>
</dbReference>
<feature type="binding site" evidence="12 14">
    <location>
        <begin position="260"/>
        <end position="262"/>
    </location>
    <ligand>
        <name>ATP</name>
        <dbReference type="ChEBI" id="CHEBI:30616"/>
    </ligand>
</feature>
<comment type="catalytic activity">
    <reaction evidence="11 12">
        <text>tRNA(Ser) + L-serine + ATP = L-seryl-tRNA(Ser) + AMP + diphosphate + H(+)</text>
        <dbReference type="Rhea" id="RHEA:12292"/>
        <dbReference type="Rhea" id="RHEA-COMP:9669"/>
        <dbReference type="Rhea" id="RHEA-COMP:9703"/>
        <dbReference type="ChEBI" id="CHEBI:15378"/>
        <dbReference type="ChEBI" id="CHEBI:30616"/>
        <dbReference type="ChEBI" id="CHEBI:33019"/>
        <dbReference type="ChEBI" id="CHEBI:33384"/>
        <dbReference type="ChEBI" id="CHEBI:78442"/>
        <dbReference type="ChEBI" id="CHEBI:78533"/>
        <dbReference type="ChEBI" id="CHEBI:456215"/>
        <dbReference type="EC" id="6.1.1.11"/>
    </reaction>
</comment>